<sequence>MTDHSKIRQLIRNPKAMMDLQATGRLPQTPERDDPSPLARLLNSLTPRELLQITSVTVCPELGYQCRNTFRNAQQTLNWLYPDPINGATYPADAVRDRRFESRRPTLSIEDLAKHASVPDHIKAR</sequence>
<dbReference type="RefSeq" id="WP_063340467.1">
    <property type="nucleotide sequence ID" value="NZ_LUKJ01000002.1"/>
</dbReference>
<protein>
    <submittedName>
        <fullName evidence="1">Uncharacterized protein</fullName>
    </submittedName>
</protein>
<dbReference type="EMBL" id="LUKJ01000002">
    <property type="protein sequence ID" value="KZN20422.1"/>
    <property type="molecule type" value="Genomic_DNA"/>
</dbReference>
<reference evidence="1 2" key="2">
    <citation type="journal article" date="2018" name="Nature">
        <title>Mutant phenotypes for thousands of bacterial genes of unknown function.</title>
        <authorList>
            <person name="Price M.N."/>
            <person name="Wetmore K.M."/>
            <person name="Waters R.J."/>
            <person name="Callaghan M."/>
            <person name="Ray J."/>
            <person name="Liu H."/>
            <person name="Kuehl J.V."/>
            <person name="Melnyk R.A."/>
            <person name="Lamson J.S."/>
            <person name="Suh Y."/>
            <person name="Carlson H.K."/>
            <person name="Esquivel Z."/>
            <person name="Sadeeshkumar H."/>
            <person name="Chakraborty R."/>
            <person name="Zane G.M."/>
            <person name="Rubin B.E."/>
            <person name="Wall J.D."/>
            <person name="Visel A."/>
            <person name="Bristow J."/>
            <person name="Blow M.J."/>
            <person name="Arkin A.P."/>
            <person name="Deutschbauer A.M."/>
        </authorList>
    </citation>
    <scope>NUCLEOTIDE SEQUENCE [LARGE SCALE GENOMIC DNA]</scope>
    <source>
        <strain evidence="1 2">FW300-N1B4</strain>
    </source>
</reference>
<reference evidence="2" key="1">
    <citation type="submission" date="2016-03" db="EMBL/GenBank/DDBJ databases">
        <authorList>
            <person name="Ray J."/>
            <person name="Price M."/>
            <person name="Deutschbauer A."/>
        </authorList>
    </citation>
    <scope>NUCLEOTIDE SEQUENCE [LARGE SCALE GENOMIC DNA]</scope>
    <source>
        <strain evidence="2">FW300-N1B4</strain>
    </source>
</reference>
<evidence type="ECO:0000313" key="2">
    <source>
        <dbReference type="Proteomes" id="UP000076489"/>
    </source>
</evidence>
<name>A0A161ZEW3_PSEFL</name>
<gene>
    <name evidence="1" type="ORF">A1D17_02465</name>
</gene>
<evidence type="ECO:0000313" key="1">
    <source>
        <dbReference type="EMBL" id="KZN20422.1"/>
    </source>
</evidence>
<comment type="caution">
    <text evidence="1">The sequence shown here is derived from an EMBL/GenBank/DDBJ whole genome shotgun (WGS) entry which is preliminary data.</text>
</comment>
<dbReference type="AlphaFoldDB" id="A0A161ZEW3"/>
<dbReference type="Proteomes" id="UP000076489">
    <property type="component" value="Unassembled WGS sequence"/>
</dbReference>
<organism evidence="1 2">
    <name type="scientific">Pseudomonas fluorescens</name>
    <dbReference type="NCBI Taxonomy" id="294"/>
    <lineage>
        <taxon>Bacteria</taxon>
        <taxon>Pseudomonadati</taxon>
        <taxon>Pseudomonadota</taxon>
        <taxon>Gammaproteobacteria</taxon>
        <taxon>Pseudomonadales</taxon>
        <taxon>Pseudomonadaceae</taxon>
        <taxon>Pseudomonas</taxon>
    </lineage>
</organism>
<proteinExistence type="predicted"/>
<accession>A0A161ZEW3</accession>